<evidence type="ECO:0000256" key="5">
    <source>
        <dbReference type="ARBA" id="ARBA00022725"/>
    </source>
</evidence>
<name>A0ABP1NIA4_XYLVO</name>
<keyword evidence="8 10" id="KW-0675">Receptor</keyword>
<evidence type="ECO:0000256" key="6">
    <source>
        <dbReference type="ARBA" id="ARBA00022989"/>
    </source>
</evidence>
<feature type="transmembrane region" description="Helical" evidence="10">
    <location>
        <begin position="42"/>
        <end position="65"/>
    </location>
</feature>
<evidence type="ECO:0000256" key="1">
    <source>
        <dbReference type="ARBA" id="ARBA00004651"/>
    </source>
</evidence>
<evidence type="ECO:0000256" key="7">
    <source>
        <dbReference type="ARBA" id="ARBA00023136"/>
    </source>
</evidence>
<keyword evidence="5 10" id="KW-0552">Olfaction</keyword>
<reference evidence="11 12" key="1">
    <citation type="submission" date="2024-08" db="EMBL/GenBank/DDBJ databases">
        <authorList>
            <person name="Will J Nash"/>
            <person name="Angela Man"/>
            <person name="Seanna McTaggart"/>
            <person name="Kendall Baker"/>
            <person name="Tom Barker"/>
            <person name="Leah Catchpole"/>
            <person name="Alex Durrant"/>
            <person name="Karim Gharbi"/>
            <person name="Naomi Irish"/>
            <person name="Gemy Kaithakottil"/>
            <person name="Debby Ku"/>
            <person name="Aaliyah Providence"/>
            <person name="Felix Shaw"/>
            <person name="David Swarbreck"/>
            <person name="Chris Watkins"/>
            <person name="Ann M. McCartney"/>
            <person name="Giulio Formenti"/>
            <person name="Alice Mouton"/>
            <person name="Noel Vella"/>
            <person name="Bjorn M von Reumont"/>
            <person name="Adriana Vella"/>
            <person name="Wilfried Haerty"/>
        </authorList>
    </citation>
    <scope>NUCLEOTIDE SEQUENCE [LARGE SCALE GENOMIC DNA]</scope>
</reference>
<proteinExistence type="inferred from homology"/>
<organism evidence="11 12">
    <name type="scientific">Xylocopa violacea</name>
    <name type="common">Violet carpenter bee</name>
    <name type="synonym">Apis violacea</name>
    <dbReference type="NCBI Taxonomy" id="135666"/>
    <lineage>
        <taxon>Eukaryota</taxon>
        <taxon>Metazoa</taxon>
        <taxon>Ecdysozoa</taxon>
        <taxon>Arthropoda</taxon>
        <taxon>Hexapoda</taxon>
        <taxon>Insecta</taxon>
        <taxon>Pterygota</taxon>
        <taxon>Neoptera</taxon>
        <taxon>Endopterygota</taxon>
        <taxon>Hymenoptera</taxon>
        <taxon>Apocrita</taxon>
        <taxon>Aculeata</taxon>
        <taxon>Apoidea</taxon>
        <taxon>Anthophila</taxon>
        <taxon>Apidae</taxon>
        <taxon>Xylocopa</taxon>
        <taxon>Xylocopa</taxon>
    </lineage>
</organism>
<keyword evidence="2" id="KW-1003">Cell membrane</keyword>
<keyword evidence="4 10" id="KW-0812">Transmembrane</keyword>
<sequence length="365" mass="42589">MSRVDFDQGLKMGLGWNLRNMNLIGIWPEPSRTDERCSNFKTLFYLTVIIFFGPVPQSMNLFFIWDDLELVTENLSIANIPGINAVIKLFIAWRHRETFKPIMKSFYDDWRRPKTEEERAMMSDRAKSAQFISVWCSVLTLAMVTVYLSLRAFSIYQSDRLNERQDRLILYPGYVPYNVRPVPVLLLTNLGQVVAAYSAVICYTTVDTFIAMLVMHLCGQFQILRKKVQRLMGDKRGSRSADEIRKELTWIVKRHEHLNWFATKIEDCFSVLLLIQILLCTVVICFQGFLFFNSKEIGNSAYESNWFDVSPPEAKYILFIMHRSNRPLSLTAGKFSIFSMEMFSTVRATSQFNITRFIIFQKIIQ</sequence>
<feature type="transmembrane region" description="Helical" evidence="10">
    <location>
        <begin position="194"/>
        <end position="217"/>
    </location>
</feature>
<keyword evidence="6 10" id="KW-1133">Transmembrane helix</keyword>
<dbReference type="Pfam" id="PF02949">
    <property type="entry name" value="7tm_6"/>
    <property type="match status" value="2"/>
</dbReference>
<comment type="caution">
    <text evidence="10">Lacks conserved residue(s) required for the propagation of feature annotation.</text>
</comment>
<comment type="similarity">
    <text evidence="10">Belongs to the insect chemoreceptor superfamily. Heteromeric odorant receptor channel (TC 1.A.69) family.</text>
</comment>
<feature type="transmembrane region" description="Helical" evidence="10">
    <location>
        <begin position="131"/>
        <end position="150"/>
    </location>
</feature>
<dbReference type="Proteomes" id="UP001642520">
    <property type="component" value="Unassembled WGS sequence"/>
</dbReference>
<keyword evidence="7 10" id="KW-0472">Membrane</keyword>
<dbReference type="PANTHER" id="PTHR21137">
    <property type="entry name" value="ODORANT RECEPTOR"/>
    <property type="match status" value="1"/>
</dbReference>
<keyword evidence="9 10" id="KW-0807">Transducer</keyword>
<dbReference type="EMBL" id="CAXAJV020001290">
    <property type="protein sequence ID" value="CAL7939528.1"/>
    <property type="molecule type" value="Genomic_DNA"/>
</dbReference>
<comment type="subcellular location">
    <subcellularLocation>
        <location evidence="1 10">Cell membrane</location>
        <topology evidence="1 10">Multi-pass membrane protein</topology>
    </subcellularLocation>
</comment>
<keyword evidence="12" id="KW-1185">Reference proteome</keyword>
<gene>
    <name evidence="11" type="ORF">XYLVIOL_LOCUS3943</name>
</gene>
<evidence type="ECO:0000256" key="3">
    <source>
        <dbReference type="ARBA" id="ARBA00022606"/>
    </source>
</evidence>
<protein>
    <recommendedName>
        <fullName evidence="10">Odorant receptor</fullName>
    </recommendedName>
</protein>
<evidence type="ECO:0000313" key="12">
    <source>
        <dbReference type="Proteomes" id="UP001642520"/>
    </source>
</evidence>
<keyword evidence="3 10" id="KW-0716">Sensory transduction</keyword>
<dbReference type="PANTHER" id="PTHR21137:SF35">
    <property type="entry name" value="ODORANT RECEPTOR 19A-RELATED"/>
    <property type="match status" value="1"/>
</dbReference>
<feature type="transmembrane region" description="Helical" evidence="10">
    <location>
        <begin position="271"/>
        <end position="292"/>
    </location>
</feature>
<evidence type="ECO:0000256" key="4">
    <source>
        <dbReference type="ARBA" id="ARBA00022692"/>
    </source>
</evidence>
<dbReference type="InterPro" id="IPR004117">
    <property type="entry name" value="7tm6_olfct_rcpt"/>
</dbReference>
<evidence type="ECO:0000256" key="9">
    <source>
        <dbReference type="ARBA" id="ARBA00023224"/>
    </source>
</evidence>
<evidence type="ECO:0000256" key="10">
    <source>
        <dbReference type="RuleBase" id="RU351113"/>
    </source>
</evidence>
<feature type="transmembrane region" description="Helical" evidence="10">
    <location>
        <begin position="77"/>
        <end position="93"/>
    </location>
</feature>
<evidence type="ECO:0000256" key="8">
    <source>
        <dbReference type="ARBA" id="ARBA00023170"/>
    </source>
</evidence>
<accession>A0ABP1NIA4</accession>
<evidence type="ECO:0000256" key="2">
    <source>
        <dbReference type="ARBA" id="ARBA00022475"/>
    </source>
</evidence>
<comment type="caution">
    <text evidence="11">The sequence shown here is derived from an EMBL/GenBank/DDBJ whole genome shotgun (WGS) entry which is preliminary data.</text>
</comment>
<evidence type="ECO:0000313" key="11">
    <source>
        <dbReference type="EMBL" id="CAL7939528.1"/>
    </source>
</evidence>